<evidence type="ECO:0000313" key="3">
    <source>
        <dbReference type="Proteomes" id="UP000006919"/>
    </source>
</evidence>
<sequence precursor="true">MTGYWIRHRALLSIILSAVIAVVAGLLFVFPFISQIADNYNSQSVYKNTNIDFIAPEPSFEQISELPGSNGIDKVFPFFLTKTAVNAGGNSRTTTVLLSDRFENVDITIACNFRRLVMLGFEKKKLNQAYHSYICRSGVITIIFAFALSSIVFLFADITAIRIILVIWIPLIELITLFTAATIINRRLWRK</sequence>
<evidence type="ECO:0000256" key="1">
    <source>
        <dbReference type="SAM" id="Phobius"/>
    </source>
</evidence>
<organism evidence="2 3">
    <name type="scientific">Ruminococcus albus (strain ATCC 27210 / DSM 20455 / JCM 14654 / NCDO 2250 / 7)</name>
    <dbReference type="NCBI Taxonomy" id="697329"/>
    <lineage>
        <taxon>Bacteria</taxon>
        <taxon>Bacillati</taxon>
        <taxon>Bacillota</taxon>
        <taxon>Clostridia</taxon>
        <taxon>Eubacteriales</taxon>
        <taxon>Oscillospiraceae</taxon>
        <taxon>Ruminococcus</taxon>
    </lineage>
</organism>
<dbReference type="STRING" id="697329.Rumal_1412"/>
<keyword evidence="1" id="KW-0812">Transmembrane</keyword>
<dbReference type="OrthoDB" id="9770036at2"/>
<name>E6UFM2_RUMA7</name>
<gene>
    <name evidence="2" type="ordered locus">Rumal_1412</name>
</gene>
<dbReference type="Proteomes" id="UP000006919">
    <property type="component" value="Chromosome"/>
</dbReference>
<evidence type="ECO:0000313" key="2">
    <source>
        <dbReference type="EMBL" id="ADU21926.1"/>
    </source>
</evidence>
<feature type="transmembrane region" description="Helical" evidence="1">
    <location>
        <begin position="12"/>
        <end position="33"/>
    </location>
</feature>
<feature type="transmembrane region" description="Helical" evidence="1">
    <location>
        <begin position="161"/>
        <end position="184"/>
    </location>
</feature>
<accession>E6UFM2</accession>
<dbReference type="HOGENOM" id="CLU_1420512_0_0_9"/>
<dbReference type="KEGG" id="ral:Rumal_1412"/>
<dbReference type="AlphaFoldDB" id="E6UFM2"/>
<feature type="transmembrane region" description="Helical" evidence="1">
    <location>
        <begin position="133"/>
        <end position="155"/>
    </location>
</feature>
<dbReference type="EMBL" id="CP002403">
    <property type="protein sequence ID" value="ADU21926.1"/>
    <property type="molecule type" value="Genomic_DNA"/>
</dbReference>
<keyword evidence="1" id="KW-1133">Transmembrane helix</keyword>
<protein>
    <submittedName>
        <fullName evidence="2">Uncharacterized protein</fullName>
    </submittedName>
</protein>
<proteinExistence type="predicted"/>
<dbReference type="RefSeq" id="WP_013498095.1">
    <property type="nucleotide sequence ID" value="NC_014833.1"/>
</dbReference>
<keyword evidence="1" id="KW-0472">Membrane</keyword>
<reference evidence="2 3" key="1">
    <citation type="journal article" date="2011" name="J. Bacteriol.">
        <title>Complete genome of the cellulolytic ruminal bacterium Ruminococcus albus 7.</title>
        <authorList>
            <person name="Suen G."/>
            <person name="Stevenson D.M."/>
            <person name="Bruce D.C."/>
            <person name="Chertkov O."/>
            <person name="Copeland A."/>
            <person name="Cheng J.F."/>
            <person name="Detter C."/>
            <person name="Detter J.C."/>
            <person name="Goodwin L.A."/>
            <person name="Han C.S."/>
            <person name="Hauser L.J."/>
            <person name="Ivanova N.N."/>
            <person name="Kyrpides N.C."/>
            <person name="Land M.L."/>
            <person name="Lapidus A."/>
            <person name="Lucas S."/>
            <person name="Ovchinnikova G."/>
            <person name="Pitluck S."/>
            <person name="Tapia R."/>
            <person name="Woyke T."/>
            <person name="Boyum J."/>
            <person name="Mead D."/>
            <person name="Weimer P.J."/>
        </authorList>
    </citation>
    <scope>NUCLEOTIDE SEQUENCE [LARGE SCALE GENOMIC DNA]</scope>
    <source>
        <strain evidence="3">ATCC 27210 / DSM 20455 / JCM 14654 / NCDO 2250 / 7</strain>
    </source>
</reference>